<keyword evidence="3" id="KW-1185">Reference proteome</keyword>
<organism evidence="2 3">
    <name type="scientific">Luteococcus sanguinis</name>
    <dbReference type="NCBI Taxonomy" id="174038"/>
    <lineage>
        <taxon>Bacteria</taxon>
        <taxon>Bacillati</taxon>
        <taxon>Actinomycetota</taxon>
        <taxon>Actinomycetes</taxon>
        <taxon>Propionibacteriales</taxon>
        <taxon>Propionibacteriaceae</taxon>
        <taxon>Luteococcus</taxon>
    </lineage>
</organism>
<sequence>MAELLAAVADEILDWRPIVKVCVALAHSGAAWAAVAVIAGWYSPRGGAARLTGVMGWAAARPEWTGVMARLVVPVVRGSRLGRDAASR</sequence>
<evidence type="ECO:0000313" key="3">
    <source>
        <dbReference type="Proteomes" id="UP001596266"/>
    </source>
</evidence>
<reference evidence="3" key="1">
    <citation type="journal article" date="2019" name="Int. J. Syst. Evol. Microbiol.">
        <title>The Global Catalogue of Microorganisms (GCM) 10K type strain sequencing project: providing services to taxonomists for standard genome sequencing and annotation.</title>
        <authorList>
            <consortium name="The Broad Institute Genomics Platform"/>
            <consortium name="The Broad Institute Genome Sequencing Center for Infectious Disease"/>
            <person name="Wu L."/>
            <person name="Ma J."/>
        </authorList>
    </citation>
    <scope>NUCLEOTIDE SEQUENCE [LARGE SCALE GENOMIC DNA]</scope>
    <source>
        <strain evidence="3">CGMCC 1.15277</strain>
    </source>
</reference>
<dbReference type="Proteomes" id="UP001596266">
    <property type="component" value="Unassembled WGS sequence"/>
</dbReference>
<keyword evidence="1" id="KW-0472">Membrane</keyword>
<name>A0ABW1X0Y1_9ACTN</name>
<evidence type="ECO:0000256" key="1">
    <source>
        <dbReference type="SAM" id="Phobius"/>
    </source>
</evidence>
<keyword evidence="1" id="KW-0812">Transmembrane</keyword>
<accession>A0ABW1X0Y1</accession>
<comment type="caution">
    <text evidence="2">The sequence shown here is derived from an EMBL/GenBank/DDBJ whole genome shotgun (WGS) entry which is preliminary data.</text>
</comment>
<evidence type="ECO:0000313" key="2">
    <source>
        <dbReference type="EMBL" id="MFC6396703.1"/>
    </source>
</evidence>
<proteinExistence type="predicted"/>
<keyword evidence="1" id="KW-1133">Transmembrane helix</keyword>
<feature type="transmembrane region" description="Helical" evidence="1">
    <location>
        <begin position="18"/>
        <end position="42"/>
    </location>
</feature>
<dbReference type="RefSeq" id="WP_343884310.1">
    <property type="nucleotide sequence ID" value="NZ_BAAAKI010000001.1"/>
</dbReference>
<protein>
    <submittedName>
        <fullName evidence="2">Uncharacterized protein</fullName>
    </submittedName>
</protein>
<gene>
    <name evidence="2" type="ORF">ACFP57_06845</name>
</gene>
<dbReference type="EMBL" id="JBHSUA010000015">
    <property type="protein sequence ID" value="MFC6396703.1"/>
    <property type="molecule type" value="Genomic_DNA"/>
</dbReference>